<name>A0ACC5UB30_9FLAO</name>
<accession>A0ACC5UB30</accession>
<evidence type="ECO:0000313" key="2">
    <source>
        <dbReference type="Proteomes" id="UP001647509"/>
    </source>
</evidence>
<keyword evidence="2" id="KW-1185">Reference proteome</keyword>
<sequence>MNFFKIVYLAISRLLYFLIPLILVLSCIITLYFENVLSLILSVGLPLIVVLNAVVFIYLAFRKRKQAILLLLALVIYGLSHVFFFKFSLGKKVDTPPDSLSVLTFNVRGGGGAGHTTDRFNRLERIDKMKNFVENQDADILVFQEFWRTKFESFKNYPYAFIGQRKGVSKSLQLILSKYPIVNKGYVDFPNTANNAMYADVQIEHEIIRIYNVHLQSFSVEVNSEFFTETGLKTVYPKIDKGQKMKSAQTELLLEGVKEFKGRSIICGDFNATPFSKTYKTISKDRLDSFLEAGSGFGETYNLLGYPMRLDYVLPDTNFEVIAHENFNLQLSDHEPILVYLKLKN</sequence>
<reference evidence="1" key="1">
    <citation type="submission" date="2021-05" db="EMBL/GenBank/DDBJ databases">
        <title>Draft genomes of bacteria isolated from model marine particles.</title>
        <authorList>
            <person name="Datta M.S."/>
            <person name="Schwartzman J.A."/>
            <person name="Enke T.N."/>
            <person name="Saavedra J."/>
            <person name="Cermak N."/>
            <person name="Cordero O.X."/>
        </authorList>
    </citation>
    <scope>NUCLEOTIDE SEQUENCE</scope>
    <source>
        <strain evidence="1">I2M19</strain>
    </source>
</reference>
<comment type="caution">
    <text evidence="1">The sequence shown here is derived from an EMBL/GenBank/DDBJ whole genome shotgun (WGS) entry which is preliminary data.</text>
</comment>
<proteinExistence type="predicted"/>
<keyword evidence="1" id="KW-0540">Nuclease</keyword>
<gene>
    <name evidence="1" type="ORF">KO493_12580</name>
</gene>
<keyword evidence="1" id="KW-0378">Hydrolase</keyword>
<protein>
    <submittedName>
        <fullName evidence="1">Endonuclease/exonuclease/phosphatase family protein</fullName>
    </submittedName>
</protein>
<organism evidence="1 2">
    <name type="scientific">Pseudotamlana agarivorans</name>
    <dbReference type="NCBI Taxonomy" id="481183"/>
    <lineage>
        <taxon>Bacteria</taxon>
        <taxon>Pseudomonadati</taxon>
        <taxon>Bacteroidota</taxon>
        <taxon>Flavobacteriia</taxon>
        <taxon>Flavobacteriales</taxon>
        <taxon>Flavobacteriaceae</taxon>
        <taxon>Pseudotamlana</taxon>
    </lineage>
</organism>
<dbReference type="EMBL" id="JAHKPD010000018">
    <property type="protein sequence ID" value="MBU2951534.1"/>
    <property type="molecule type" value="Genomic_DNA"/>
</dbReference>
<dbReference type="Proteomes" id="UP001647509">
    <property type="component" value="Unassembled WGS sequence"/>
</dbReference>
<evidence type="ECO:0000313" key="1">
    <source>
        <dbReference type="EMBL" id="MBU2951534.1"/>
    </source>
</evidence>
<keyword evidence="1" id="KW-0255">Endonuclease</keyword>